<dbReference type="EnsemblPlants" id="Pp3c3_10910V3.5">
    <property type="protein sequence ID" value="Pp3c3_10910V3.5"/>
    <property type="gene ID" value="Pp3c3_10910"/>
</dbReference>
<dbReference type="Proteomes" id="UP000006727">
    <property type="component" value="Chromosome 3"/>
</dbReference>
<accession>A0A7I4D730</accession>
<evidence type="ECO:0000313" key="2">
    <source>
        <dbReference type="Proteomes" id="UP000006727"/>
    </source>
</evidence>
<dbReference type="EMBL" id="ABEU02000003">
    <property type="status" value="NOT_ANNOTATED_CDS"/>
    <property type="molecule type" value="Genomic_DNA"/>
</dbReference>
<reference evidence="1" key="3">
    <citation type="submission" date="2020-12" db="UniProtKB">
        <authorList>
            <consortium name="EnsemblPlants"/>
        </authorList>
    </citation>
    <scope>IDENTIFICATION</scope>
</reference>
<gene>
    <name evidence="1" type="primary">LOC112279955</name>
</gene>
<dbReference type="AlphaFoldDB" id="A0A7I4D730"/>
<evidence type="ECO:0000313" key="1">
    <source>
        <dbReference type="EnsemblPlants" id="Pp3c3_10910V3.5"/>
    </source>
</evidence>
<keyword evidence="2" id="KW-1185">Reference proteome</keyword>
<reference evidence="1 2" key="2">
    <citation type="journal article" date="2018" name="Plant J.">
        <title>The Physcomitrella patens chromosome-scale assembly reveals moss genome structure and evolution.</title>
        <authorList>
            <person name="Lang D."/>
            <person name="Ullrich K.K."/>
            <person name="Murat F."/>
            <person name="Fuchs J."/>
            <person name="Jenkins J."/>
            <person name="Haas F.B."/>
            <person name="Piednoel M."/>
            <person name="Gundlach H."/>
            <person name="Van Bel M."/>
            <person name="Meyberg R."/>
            <person name="Vives C."/>
            <person name="Morata J."/>
            <person name="Symeonidi A."/>
            <person name="Hiss M."/>
            <person name="Muchero W."/>
            <person name="Kamisugi Y."/>
            <person name="Saleh O."/>
            <person name="Blanc G."/>
            <person name="Decker E.L."/>
            <person name="van Gessel N."/>
            <person name="Grimwood J."/>
            <person name="Hayes R.D."/>
            <person name="Graham S.W."/>
            <person name="Gunter L.E."/>
            <person name="McDaniel S.F."/>
            <person name="Hoernstein S.N.W."/>
            <person name="Larsson A."/>
            <person name="Li F.W."/>
            <person name="Perroud P.F."/>
            <person name="Phillips J."/>
            <person name="Ranjan P."/>
            <person name="Rokshar D.S."/>
            <person name="Rothfels C.J."/>
            <person name="Schneider L."/>
            <person name="Shu S."/>
            <person name="Stevenson D.W."/>
            <person name="Thummler F."/>
            <person name="Tillich M."/>
            <person name="Villarreal Aguilar J.C."/>
            <person name="Widiez T."/>
            <person name="Wong G.K."/>
            <person name="Wymore A."/>
            <person name="Zhang Y."/>
            <person name="Zimmer A.D."/>
            <person name="Quatrano R.S."/>
            <person name="Mayer K.F.X."/>
            <person name="Goodstein D."/>
            <person name="Casacuberta J.M."/>
            <person name="Vandepoele K."/>
            <person name="Reski R."/>
            <person name="Cuming A.C."/>
            <person name="Tuskan G.A."/>
            <person name="Maumus F."/>
            <person name="Salse J."/>
            <person name="Schmutz J."/>
            <person name="Rensing S.A."/>
        </authorList>
    </citation>
    <scope>NUCLEOTIDE SEQUENCE [LARGE SCALE GENOMIC DNA]</scope>
    <source>
        <strain evidence="1 2">cv. Gransden 2004</strain>
    </source>
</reference>
<sequence length="89" mass="9768">MKGIIVSTFSHHIEVKLITVLFLMRAGSCPWLTRRSDVSATRQAPTKVDIKTSPSGPWKHLFKLQFNGRNRTATAGTATSNGLVAMTNL</sequence>
<proteinExistence type="predicted"/>
<dbReference type="Gramene" id="Pp3c3_10910V3.5">
    <property type="protein sequence ID" value="Pp3c3_10910V3.5"/>
    <property type="gene ID" value="Pp3c3_10910"/>
</dbReference>
<organism evidence="1 2">
    <name type="scientific">Physcomitrium patens</name>
    <name type="common">Spreading-leaved earth moss</name>
    <name type="synonym">Physcomitrella patens</name>
    <dbReference type="NCBI Taxonomy" id="3218"/>
    <lineage>
        <taxon>Eukaryota</taxon>
        <taxon>Viridiplantae</taxon>
        <taxon>Streptophyta</taxon>
        <taxon>Embryophyta</taxon>
        <taxon>Bryophyta</taxon>
        <taxon>Bryophytina</taxon>
        <taxon>Bryopsida</taxon>
        <taxon>Funariidae</taxon>
        <taxon>Funariales</taxon>
        <taxon>Funariaceae</taxon>
        <taxon>Physcomitrium</taxon>
    </lineage>
</organism>
<reference evidence="1 2" key="1">
    <citation type="journal article" date="2008" name="Science">
        <title>The Physcomitrella genome reveals evolutionary insights into the conquest of land by plants.</title>
        <authorList>
            <person name="Rensing S."/>
            <person name="Lang D."/>
            <person name="Zimmer A."/>
            <person name="Terry A."/>
            <person name="Salamov A."/>
            <person name="Shapiro H."/>
            <person name="Nishiyama T."/>
            <person name="Perroud P.-F."/>
            <person name="Lindquist E."/>
            <person name="Kamisugi Y."/>
            <person name="Tanahashi T."/>
            <person name="Sakakibara K."/>
            <person name="Fujita T."/>
            <person name="Oishi K."/>
            <person name="Shin-I T."/>
            <person name="Kuroki Y."/>
            <person name="Toyoda A."/>
            <person name="Suzuki Y."/>
            <person name="Hashimoto A."/>
            <person name="Yamaguchi K."/>
            <person name="Sugano A."/>
            <person name="Kohara Y."/>
            <person name="Fujiyama A."/>
            <person name="Anterola A."/>
            <person name="Aoki S."/>
            <person name="Ashton N."/>
            <person name="Barbazuk W.B."/>
            <person name="Barker E."/>
            <person name="Bennetzen J."/>
            <person name="Bezanilla M."/>
            <person name="Blankenship R."/>
            <person name="Cho S.H."/>
            <person name="Dutcher S."/>
            <person name="Estelle M."/>
            <person name="Fawcett J.A."/>
            <person name="Gundlach H."/>
            <person name="Hanada K."/>
            <person name="Heyl A."/>
            <person name="Hicks K.A."/>
            <person name="Hugh J."/>
            <person name="Lohr M."/>
            <person name="Mayer K."/>
            <person name="Melkozernov A."/>
            <person name="Murata T."/>
            <person name="Nelson D."/>
            <person name="Pils B."/>
            <person name="Prigge M."/>
            <person name="Reiss B."/>
            <person name="Renner T."/>
            <person name="Rombauts S."/>
            <person name="Rushton P."/>
            <person name="Sanderfoot A."/>
            <person name="Schween G."/>
            <person name="Shiu S.-H."/>
            <person name="Stueber K."/>
            <person name="Theodoulou F.L."/>
            <person name="Tu H."/>
            <person name="Van de Peer Y."/>
            <person name="Verrier P.J."/>
            <person name="Waters E."/>
            <person name="Wood A."/>
            <person name="Yang L."/>
            <person name="Cove D."/>
            <person name="Cuming A."/>
            <person name="Hasebe M."/>
            <person name="Lucas S."/>
            <person name="Mishler D.B."/>
            <person name="Reski R."/>
            <person name="Grigoriev I."/>
            <person name="Quatrano R.S."/>
            <person name="Boore J.L."/>
        </authorList>
    </citation>
    <scope>NUCLEOTIDE SEQUENCE [LARGE SCALE GENOMIC DNA]</scope>
    <source>
        <strain evidence="1 2">cv. Gransden 2004</strain>
    </source>
</reference>
<name>A0A7I4D730_PHYPA</name>
<protein>
    <submittedName>
        <fullName evidence="1">Uncharacterized protein</fullName>
    </submittedName>
</protein>